<evidence type="ECO:0000313" key="1">
    <source>
        <dbReference type="EMBL" id="UYP20182.1"/>
    </source>
</evidence>
<proteinExistence type="predicted"/>
<reference evidence="1" key="1">
    <citation type="submission" date="2022-10" db="EMBL/GenBank/DDBJ databases">
        <title>Rhodococcus ferula Z13 complete genome.</title>
        <authorList>
            <person name="Long X."/>
            <person name="Zang M."/>
        </authorList>
    </citation>
    <scope>NUCLEOTIDE SEQUENCE</scope>
    <source>
        <strain evidence="1">Z13</strain>
    </source>
</reference>
<gene>
    <name evidence="1" type="ORF">OED52_06465</name>
</gene>
<dbReference type="EMBL" id="CP107551">
    <property type="protein sequence ID" value="UYP20182.1"/>
    <property type="molecule type" value="Genomic_DNA"/>
</dbReference>
<keyword evidence="2" id="KW-1185">Reference proteome</keyword>
<evidence type="ECO:0000313" key="2">
    <source>
        <dbReference type="Proteomes" id="UP001156484"/>
    </source>
</evidence>
<name>A0ACD4DJI9_9NOCA</name>
<organism evidence="1 2">
    <name type="scientific">Rhodococcus sacchari</name>
    <dbReference type="NCBI Taxonomy" id="2962047"/>
    <lineage>
        <taxon>Bacteria</taxon>
        <taxon>Bacillati</taxon>
        <taxon>Actinomycetota</taxon>
        <taxon>Actinomycetes</taxon>
        <taxon>Mycobacteriales</taxon>
        <taxon>Nocardiaceae</taxon>
        <taxon>Rhodococcus</taxon>
    </lineage>
</organism>
<accession>A0ACD4DJI9</accession>
<dbReference type="Proteomes" id="UP001156484">
    <property type="component" value="Chromosome"/>
</dbReference>
<sequence length="45" mass="4552">MFDELAELLDGGAVETLVDLLKLVSSLSDVIGSVSDLASGSADAQ</sequence>
<protein>
    <submittedName>
        <fullName evidence="1">Uncharacterized protein</fullName>
    </submittedName>
</protein>